<dbReference type="PANTHER" id="PTHR37984:SF15">
    <property type="entry name" value="INTEGRASE CATALYTIC DOMAIN-CONTAINING PROTEIN"/>
    <property type="match status" value="1"/>
</dbReference>
<organism evidence="1 2">
    <name type="scientific">Dibothriocephalus latus</name>
    <name type="common">Fish tapeworm</name>
    <name type="synonym">Diphyllobothrium latum</name>
    <dbReference type="NCBI Taxonomy" id="60516"/>
    <lineage>
        <taxon>Eukaryota</taxon>
        <taxon>Metazoa</taxon>
        <taxon>Spiralia</taxon>
        <taxon>Lophotrochozoa</taxon>
        <taxon>Platyhelminthes</taxon>
        <taxon>Cestoda</taxon>
        <taxon>Eucestoda</taxon>
        <taxon>Diphyllobothriidea</taxon>
        <taxon>Diphyllobothriidae</taxon>
        <taxon>Dibothriocephalus</taxon>
    </lineage>
</organism>
<sequence>MVDSFTKMAEVGAWPDVFADTVSQAIFNGWICRWGAPDQIHSDKGSSFENTIIRDLSNGQVERINRTLIGLLRVFVDRLDPLTWDDVLPACMLDYRPTVHALTHQTPVAFTRGLEMRILEDLQASQRRQKDHYDQLAHGSPYEVGDVESLRNHSVVQGMPSNSPNLIAA</sequence>
<gene>
    <name evidence="1" type="ORF">DILT_LOCUS8179</name>
</gene>
<dbReference type="InterPro" id="IPR036397">
    <property type="entry name" value="RNaseH_sf"/>
</dbReference>
<dbReference type="InterPro" id="IPR050951">
    <property type="entry name" value="Retrovirus_Pol_polyprotein"/>
</dbReference>
<evidence type="ECO:0000313" key="1">
    <source>
        <dbReference type="EMBL" id="VDN12348.1"/>
    </source>
</evidence>
<dbReference type="SUPFAM" id="SSF53098">
    <property type="entry name" value="Ribonuclease H-like"/>
    <property type="match status" value="1"/>
</dbReference>
<evidence type="ECO:0000313" key="2">
    <source>
        <dbReference type="Proteomes" id="UP000281553"/>
    </source>
</evidence>
<dbReference type="GO" id="GO:0003676">
    <property type="term" value="F:nucleic acid binding"/>
    <property type="evidence" value="ECO:0007669"/>
    <property type="project" value="InterPro"/>
</dbReference>
<protein>
    <recommendedName>
        <fullName evidence="3">Integrase catalytic domain-containing protein</fullName>
    </recommendedName>
</protein>
<accession>A0A3P7LQU2</accession>
<reference evidence="1 2" key="1">
    <citation type="submission" date="2018-11" db="EMBL/GenBank/DDBJ databases">
        <authorList>
            <consortium name="Pathogen Informatics"/>
        </authorList>
    </citation>
    <scope>NUCLEOTIDE SEQUENCE [LARGE SCALE GENOMIC DNA]</scope>
</reference>
<dbReference type="Gene3D" id="3.30.420.10">
    <property type="entry name" value="Ribonuclease H-like superfamily/Ribonuclease H"/>
    <property type="match status" value="2"/>
</dbReference>
<name>A0A3P7LQU2_DIBLA</name>
<dbReference type="PANTHER" id="PTHR37984">
    <property type="entry name" value="PROTEIN CBG26694"/>
    <property type="match status" value="1"/>
</dbReference>
<keyword evidence="2" id="KW-1185">Reference proteome</keyword>
<proteinExistence type="predicted"/>
<dbReference type="AlphaFoldDB" id="A0A3P7LQU2"/>
<dbReference type="EMBL" id="UYRU01053677">
    <property type="protein sequence ID" value="VDN12348.1"/>
    <property type="molecule type" value="Genomic_DNA"/>
</dbReference>
<dbReference type="OrthoDB" id="10062030at2759"/>
<evidence type="ECO:0008006" key="3">
    <source>
        <dbReference type="Google" id="ProtNLM"/>
    </source>
</evidence>
<dbReference type="InterPro" id="IPR012337">
    <property type="entry name" value="RNaseH-like_sf"/>
</dbReference>
<dbReference type="Proteomes" id="UP000281553">
    <property type="component" value="Unassembled WGS sequence"/>
</dbReference>